<dbReference type="InterPro" id="IPR036291">
    <property type="entry name" value="NAD(P)-bd_dom_sf"/>
</dbReference>
<proteinExistence type="predicted"/>
<comment type="caution">
    <text evidence="2">The sequence shown here is derived from an EMBL/GenBank/DDBJ whole genome shotgun (WGS) entry which is preliminary data.</text>
</comment>
<dbReference type="RefSeq" id="WP_183958822.1">
    <property type="nucleotide sequence ID" value="NZ_JACHHP010000001.1"/>
</dbReference>
<name>A0A7W8D2I4_9GAMM</name>
<dbReference type="InterPro" id="IPR051783">
    <property type="entry name" value="NAD(P)-dependent_oxidoreduct"/>
</dbReference>
<accession>A0A7W8D2I4</accession>
<dbReference type="Pfam" id="PF01370">
    <property type="entry name" value="Epimerase"/>
    <property type="match status" value="1"/>
</dbReference>
<evidence type="ECO:0000313" key="3">
    <source>
        <dbReference type="Proteomes" id="UP000521199"/>
    </source>
</evidence>
<sequence length="324" mass="34400">MTTVLVTGAGGFLGQHLLRELREAGCNVRGLSRGSASDDAIAAHGAFPVRGDLLDGASLATAVAGVDAVFHAAADTGTWRGDNARQTRINVGGTAALLAAAAAAGVGRVIHTSSVSAYSHRVHEELRETVAQRGGESWINYERDKFATEQLVRGSGLDWVVLQPAHILGPGDRHNWSRLIRLVDTGALPGVPPGSGAFADVREVARAHVQAWRSGIAREAFLLGGEHVSFLQLIGKIGARLGRKVPQRATPAWALVAYTRALDLVSRVTRRAPALTPEAAAFTCHHLRVDSGKAVRALGYRMTPIDTLLDDTLAWMRREGMLAG</sequence>
<reference evidence="2 3" key="1">
    <citation type="submission" date="2020-08" db="EMBL/GenBank/DDBJ databases">
        <title>Genomic Encyclopedia of Type Strains, Phase IV (KMG-IV): sequencing the most valuable type-strain genomes for metagenomic binning, comparative biology and taxonomic classification.</title>
        <authorList>
            <person name="Goeker M."/>
        </authorList>
    </citation>
    <scope>NUCLEOTIDE SEQUENCE [LARGE SCALE GENOMIC DNA]</scope>
    <source>
        <strain evidence="2 3">DSM 24163</strain>
    </source>
</reference>
<dbReference type="EMBL" id="JACHHP010000001">
    <property type="protein sequence ID" value="MBB5206639.1"/>
    <property type="molecule type" value="Genomic_DNA"/>
</dbReference>
<keyword evidence="3" id="KW-1185">Reference proteome</keyword>
<gene>
    <name evidence="2" type="ORF">HNQ52_000155</name>
</gene>
<dbReference type="GO" id="GO:0005737">
    <property type="term" value="C:cytoplasm"/>
    <property type="evidence" value="ECO:0007669"/>
    <property type="project" value="TreeGrafter"/>
</dbReference>
<evidence type="ECO:0000259" key="1">
    <source>
        <dbReference type="Pfam" id="PF01370"/>
    </source>
</evidence>
<dbReference type="PANTHER" id="PTHR48079">
    <property type="entry name" value="PROTEIN YEEZ"/>
    <property type="match status" value="1"/>
</dbReference>
<dbReference type="Gene3D" id="3.40.50.720">
    <property type="entry name" value="NAD(P)-binding Rossmann-like Domain"/>
    <property type="match status" value="1"/>
</dbReference>
<dbReference type="PANTHER" id="PTHR48079:SF6">
    <property type="entry name" value="NAD(P)-BINDING DOMAIN-CONTAINING PROTEIN-RELATED"/>
    <property type="match status" value="1"/>
</dbReference>
<feature type="domain" description="NAD-dependent epimerase/dehydratase" evidence="1">
    <location>
        <begin position="4"/>
        <end position="221"/>
    </location>
</feature>
<dbReference type="GO" id="GO:0004029">
    <property type="term" value="F:aldehyde dehydrogenase (NAD+) activity"/>
    <property type="evidence" value="ECO:0007669"/>
    <property type="project" value="TreeGrafter"/>
</dbReference>
<organism evidence="2 3">
    <name type="scientific">Chiayiivirga flava</name>
    <dbReference type="NCBI Taxonomy" id="659595"/>
    <lineage>
        <taxon>Bacteria</taxon>
        <taxon>Pseudomonadati</taxon>
        <taxon>Pseudomonadota</taxon>
        <taxon>Gammaproteobacteria</taxon>
        <taxon>Lysobacterales</taxon>
        <taxon>Lysobacteraceae</taxon>
        <taxon>Chiayiivirga</taxon>
    </lineage>
</organism>
<dbReference type="InterPro" id="IPR001509">
    <property type="entry name" value="Epimerase_deHydtase"/>
</dbReference>
<dbReference type="AlphaFoldDB" id="A0A7W8D2I4"/>
<dbReference type="Proteomes" id="UP000521199">
    <property type="component" value="Unassembled WGS sequence"/>
</dbReference>
<dbReference type="SUPFAM" id="SSF51735">
    <property type="entry name" value="NAD(P)-binding Rossmann-fold domains"/>
    <property type="match status" value="1"/>
</dbReference>
<evidence type="ECO:0000313" key="2">
    <source>
        <dbReference type="EMBL" id="MBB5206639.1"/>
    </source>
</evidence>
<protein>
    <submittedName>
        <fullName evidence="2">Nucleoside-diphosphate-sugar epimerase</fullName>
    </submittedName>
</protein>